<gene>
    <name evidence="1" type="ORF">SAMN02745746_02325</name>
    <name evidence="2" type="ORF">SAMN02745746_02978</name>
    <name evidence="3" type="ORF">SAMN02745746_03678</name>
</gene>
<dbReference type="EMBL" id="FXAG01000012">
    <property type="protein sequence ID" value="SMF28103.1"/>
    <property type="molecule type" value="Genomic_DNA"/>
</dbReference>
<keyword evidence="4" id="KW-1185">Reference proteome</keyword>
<sequence length="55" mass="6071">MIQQPDITFIFSDGGVHPRVIQDQQGRPLTTGSLSQTLQKDLNLLLAHGLFMGHV</sequence>
<dbReference type="AlphaFoldDB" id="A0A1Y6C9L6"/>
<dbReference type="EMBL" id="FXAG01000018">
    <property type="protein sequence ID" value="SMF39612.1"/>
    <property type="molecule type" value="Genomic_DNA"/>
</dbReference>
<name>A0A1Y6C9L6_9NEIS</name>
<feature type="non-terminal residue" evidence="3">
    <location>
        <position position="55"/>
    </location>
</feature>
<proteinExistence type="predicted"/>
<evidence type="ECO:0000313" key="4">
    <source>
        <dbReference type="Proteomes" id="UP000192920"/>
    </source>
</evidence>
<evidence type="ECO:0000313" key="2">
    <source>
        <dbReference type="EMBL" id="SMF39612.1"/>
    </source>
</evidence>
<accession>A0A1Y6C9L6</accession>
<evidence type="ECO:0000313" key="1">
    <source>
        <dbReference type="EMBL" id="SMF28103.1"/>
    </source>
</evidence>
<organism evidence="3 4">
    <name type="scientific">Pseudogulbenkiania subflava DSM 22618</name>
    <dbReference type="NCBI Taxonomy" id="1123014"/>
    <lineage>
        <taxon>Bacteria</taxon>
        <taxon>Pseudomonadati</taxon>
        <taxon>Pseudomonadota</taxon>
        <taxon>Betaproteobacteria</taxon>
        <taxon>Neisseriales</taxon>
        <taxon>Chromobacteriaceae</taxon>
        <taxon>Pseudogulbenkiania</taxon>
    </lineage>
</organism>
<dbReference type="Proteomes" id="UP000192920">
    <property type="component" value="Unassembled WGS sequence"/>
</dbReference>
<reference evidence="3" key="1">
    <citation type="submission" date="2017-04" db="EMBL/GenBank/DDBJ databases">
        <authorList>
            <person name="Afonso C.L."/>
            <person name="Miller P.J."/>
            <person name="Scott M.A."/>
            <person name="Spackman E."/>
            <person name="Goraichik I."/>
            <person name="Dimitrov K.M."/>
            <person name="Suarez D.L."/>
            <person name="Swayne D.E."/>
        </authorList>
    </citation>
    <scope>NUCLEOTIDE SEQUENCE [LARGE SCALE GENOMIC DNA]</scope>
    <source>
        <strain evidence="3">DSM 22618</strain>
    </source>
</reference>
<evidence type="ECO:0000313" key="3">
    <source>
        <dbReference type="EMBL" id="SMF49716.1"/>
    </source>
</evidence>
<protein>
    <submittedName>
        <fullName evidence="3">Uncharacterized protein</fullName>
    </submittedName>
</protein>
<dbReference type="EMBL" id="FXAG01000026">
    <property type="protein sequence ID" value="SMF49716.1"/>
    <property type="molecule type" value="Genomic_DNA"/>
</dbReference>
<reference evidence="4" key="2">
    <citation type="submission" date="2017-04" db="EMBL/GenBank/DDBJ databases">
        <authorList>
            <person name="Varghese N."/>
            <person name="Submissions S."/>
        </authorList>
    </citation>
    <scope>NUCLEOTIDE SEQUENCE [LARGE SCALE GENOMIC DNA]</scope>
    <source>
        <strain evidence="4">DSM 22618</strain>
    </source>
</reference>